<evidence type="ECO:0000313" key="3">
    <source>
        <dbReference type="EMBL" id="KAJ3647743.1"/>
    </source>
</evidence>
<feature type="compositionally biased region" description="Low complexity" evidence="2">
    <location>
        <begin position="277"/>
        <end position="294"/>
    </location>
</feature>
<feature type="region of interest" description="Disordered" evidence="2">
    <location>
        <begin position="111"/>
        <end position="294"/>
    </location>
</feature>
<dbReference type="EMBL" id="JALNTZ010000006">
    <property type="protein sequence ID" value="KAJ3647743.1"/>
    <property type="molecule type" value="Genomic_DNA"/>
</dbReference>
<evidence type="ECO:0000256" key="2">
    <source>
        <dbReference type="SAM" id="MobiDB-lite"/>
    </source>
</evidence>
<accession>A0AA38HZY7</accession>
<dbReference type="InterPro" id="IPR033362">
    <property type="entry name" value="SSNA1_fam"/>
</dbReference>
<protein>
    <submittedName>
        <fullName evidence="3">Uncharacterized protein</fullName>
    </submittedName>
</protein>
<name>A0AA38HZY7_9CUCU</name>
<feature type="compositionally biased region" description="Low complexity" evidence="2">
    <location>
        <begin position="155"/>
        <end position="168"/>
    </location>
</feature>
<reference evidence="3" key="1">
    <citation type="journal article" date="2023" name="G3 (Bethesda)">
        <title>Whole genome assemblies of Zophobas morio and Tenebrio molitor.</title>
        <authorList>
            <person name="Kaur S."/>
            <person name="Stinson S.A."/>
            <person name="diCenzo G.C."/>
        </authorList>
    </citation>
    <scope>NUCLEOTIDE SEQUENCE</scope>
    <source>
        <strain evidence="3">QUZm001</strain>
    </source>
</reference>
<feature type="compositionally biased region" description="Basic and acidic residues" evidence="2">
    <location>
        <begin position="220"/>
        <end position="232"/>
    </location>
</feature>
<dbReference type="AlphaFoldDB" id="A0AA38HZY7"/>
<keyword evidence="4" id="KW-1185">Reference proteome</keyword>
<dbReference type="PANTHER" id="PTHR28661:SF1">
    <property type="entry name" value="MICROTUBULE NUCLEATION FACTOR SSNA1"/>
    <property type="match status" value="1"/>
</dbReference>
<dbReference type="PANTHER" id="PTHR28661">
    <property type="entry name" value="SJOEGREN SYNDROME NUCLEAR AUTOANTIGEN 1"/>
    <property type="match status" value="1"/>
</dbReference>
<keyword evidence="1" id="KW-0175">Coiled coil</keyword>
<evidence type="ECO:0000313" key="4">
    <source>
        <dbReference type="Proteomes" id="UP001168821"/>
    </source>
</evidence>
<feature type="coiled-coil region" evidence="1">
    <location>
        <begin position="8"/>
        <end position="53"/>
    </location>
</feature>
<comment type="caution">
    <text evidence="3">The sequence shown here is derived from an EMBL/GenBank/DDBJ whole genome shotgun (WGS) entry which is preliminary data.</text>
</comment>
<dbReference type="GO" id="GO:0005813">
    <property type="term" value="C:centrosome"/>
    <property type="evidence" value="ECO:0007669"/>
    <property type="project" value="TreeGrafter"/>
</dbReference>
<dbReference type="Proteomes" id="UP001168821">
    <property type="component" value="Unassembled WGS sequence"/>
</dbReference>
<sequence>MSESGTELRNNNERIVKLMALLKAQRDEMTYLITKQQEEKHKIENEIEKLSFKLTLLTKSLNQRLQAKINYDKTIKEIEEHYMNLVSQSGKLLHTLSQEVHDLEEIMDKKIGTVGSGLGQKDLEKKPEEAEKAEEPPPPEDKQSLEGEPLEKKSSIQSKHSSSVTSQHSQRRSSIEQLRSRTSSRTSHEHPSSHPGSRTSSVEHAAKQDESSDPQTEPPPEPKDQRDSHFEKYLQTPPPIKRRNTDDDVELQSYREAYERQHTASSPPHSFNEMSSRRGSTSRRTSTSNRLSKS</sequence>
<gene>
    <name evidence="3" type="ORF">Zmor_019604</name>
</gene>
<feature type="compositionally biased region" description="Basic and acidic residues" evidence="2">
    <location>
        <begin position="121"/>
        <end position="154"/>
    </location>
</feature>
<organism evidence="3 4">
    <name type="scientific">Zophobas morio</name>
    <dbReference type="NCBI Taxonomy" id="2755281"/>
    <lineage>
        <taxon>Eukaryota</taxon>
        <taxon>Metazoa</taxon>
        <taxon>Ecdysozoa</taxon>
        <taxon>Arthropoda</taxon>
        <taxon>Hexapoda</taxon>
        <taxon>Insecta</taxon>
        <taxon>Pterygota</taxon>
        <taxon>Neoptera</taxon>
        <taxon>Endopterygota</taxon>
        <taxon>Coleoptera</taxon>
        <taxon>Polyphaga</taxon>
        <taxon>Cucujiformia</taxon>
        <taxon>Tenebrionidae</taxon>
        <taxon>Zophobas</taxon>
    </lineage>
</organism>
<proteinExistence type="predicted"/>
<dbReference type="GO" id="GO:0036064">
    <property type="term" value="C:ciliary basal body"/>
    <property type="evidence" value="ECO:0007669"/>
    <property type="project" value="TreeGrafter"/>
</dbReference>
<evidence type="ECO:0000256" key="1">
    <source>
        <dbReference type="SAM" id="Coils"/>
    </source>
</evidence>
<feature type="compositionally biased region" description="Polar residues" evidence="2">
    <location>
        <begin position="263"/>
        <end position="274"/>
    </location>
</feature>